<evidence type="ECO:0008006" key="3">
    <source>
        <dbReference type="Google" id="ProtNLM"/>
    </source>
</evidence>
<comment type="caution">
    <text evidence="1">The sequence shown here is derived from an EMBL/GenBank/DDBJ whole genome shotgun (WGS) entry which is preliminary data.</text>
</comment>
<proteinExistence type="predicted"/>
<dbReference type="RefSeq" id="WP_330074990.1">
    <property type="nucleotide sequence ID" value="NZ_JAZDQJ010000013.1"/>
</dbReference>
<sequence length="80" mass="8845">MKKLVPDPPYALHTKSGLTREEAMQHALEYLDKAIASMARLPDPPMEYEKQMLTDALIDMRVSKAMMTVAVAASTLSVPV</sequence>
<gene>
    <name evidence="1" type="ORF">V0R50_13345</name>
</gene>
<dbReference type="EMBL" id="JAZDQJ010000013">
    <property type="protein sequence ID" value="MEE1934212.1"/>
    <property type="molecule type" value="Genomic_DNA"/>
</dbReference>
<dbReference type="Proteomes" id="UP001335100">
    <property type="component" value="Unassembled WGS sequence"/>
</dbReference>
<accession>A0ABU7HRP2</accession>
<organism evidence="1 2">
    <name type="scientific">Pseudomonas ulcerans</name>
    <dbReference type="NCBI Taxonomy" id="3115852"/>
    <lineage>
        <taxon>Bacteria</taxon>
        <taxon>Pseudomonadati</taxon>
        <taxon>Pseudomonadota</taxon>
        <taxon>Gammaproteobacteria</taxon>
        <taxon>Pseudomonadales</taxon>
        <taxon>Pseudomonadaceae</taxon>
        <taxon>Pseudomonas</taxon>
    </lineage>
</organism>
<evidence type="ECO:0000313" key="1">
    <source>
        <dbReference type="EMBL" id="MEE1934212.1"/>
    </source>
</evidence>
<keyword evidence="2" id="KW-1185">Reference proteome</keyword>
<evidence type="ECO:0000313" key="2">
    <source>
        <dbReference type="Proteomes" id="UP001335100"/>
    </source>
</evidence>
<reference evidence="1 2" key="1">
    <citation type="submission" date="2024-01" db="EMBL/GenBank/DDBJ databases">
        <title>Unpublished Manusciprt.</title>
        <authorList>
            <person name="Duman M."/>
            <person name="Valdes E.G."/>
            <person name="Ajmi N."/>
            <person name="Altun S."/>
            <person name="Saticioglu I.B."/>
        </authorList>
    </citation>
    <scope>NUCLEOTIDE SEQUENCE [LARGE SCALE GENOMIC DNA]</scope>
    <source>
        <strain evidence="1 2">148P</strain>
    </source>
</reference>
<name>A0ABU7HRP2_9PSED</name>
<protein>
    <recommendedName>
        <fullName evidence="3">Type II toxin-antitoxin system HicB family antitoxin</fullName>
    </recommendedName>
</protein>